<evidence type="ECO:0000313" key="1">
    <source>
        <dbReference type="EMBL" id="NUU52624.1"/>
    </source>
</evidence>
<dbReference type="Proteomes" id="UP000577724">
    <property type="component" value="Unassembled WGS sequence"/>
</dbReference>
<dbReference type="EMBL" id="JABMCC010000074">
    <property type="protein sequence ID" value="NUU52624.1"/>
    <property type="molecule type" value="Genomic_DNA"/>
</dbReference>
<dbReference type="GeneID" id="97129197"/>
<gene>
    <name evidence="1" type="ORF">HP548_00675</name>
</gene>
<evidence type="ECO:0008006" key="3">
    <source>
        <dbReference type="Google" id="ProtNLM"/>
    </source>
</evidence>
<dbReference type="RefSeq" id="WP_175380603.1">
    <property type="nucleotide sequence ID" value="NZ_CBCRYD010000001.1"/>
</dbReference>
<organism evidence="1 2">
    <name type="scientific">Paenibacillus taichungensis</name>
    <dbReference type="NCBI Taxonomy" id="484184"/>
    <lineage>
        <taxon>Bacteria</taxon>
        <taxon>Bacillati</taxon>
        <taxon>Bacillota</taxon>
        <taxon>Bacilli</taxon>
        <taxon>Bacillales</taxon>
        <taxon>Paenibacillaceae</taxon>
        <taxon>Paenibacillus</taxon>
    </lineage>
</organism>
<sequence>MTEVKKESMRRALRAQLLQTYNKMLDSNDVEKQADYRLKTFRIQKLLKRVENPVDDREYTTQGMTVGHCMNCEVPISRYDIHAVKRKKIMFCCDGCQKHYDEMCGHRKAAASRERNRLSNSYFNSYNVIIPNQKPLGKRGGQEAVYGA</sequence>
<comment type="caution">
    <text evidence="1">The sequence shown here is derived from an EMBL/GenBank/DDBJ whole genome shotgun (WGS) entry which is preliminary data.</text>
</comment>
<accession>A0ABX2MDM7</accession>
<proteinExistence type="predicted"/>
<reference evidence="1 2" key="1">
    <citation type="submission" date="2020-05" db="EMBL/GenBank/DDBJ databases">
        <title>Genome Sequencing of Type Strains.</title>
        <authorList>
            <person name="Lemaire J.F."/>
            <person name="Inderbitzin P."/>
            <person name="Gregorio O.A."/>
            <person name="Collins S.B."/>
            <person name="Wespe N."/>
            <person name="Knight-Connoni V."/>
        </authorList>
    </citation>
    <scope>NUCLEOTIDE SEQUENCE [LARGE SCALE GENOMIC DNA]</scope>
    <source>
        <strain evidence="1 2">DSM 19942</strain>
    </source>
</reference>
<keyword evidence="2" id="KW-1185">Reference proteome</keyword>
<protein>
    <recommendedName>
        <fullName evidence="3">TRASH domain-containing protein</fullName>
    </recommendedName>
</protein>
<evidence type="ECO:0000313" key="2">
    <source>
        <dbReference type="Proteomes" id="UP000577724"/>
    </source>
</evidence>
<name>A0ABX2MDM7_9BACL</name>